<dbReference type="Pfam" id="PF07498">
    <property type="entry name" value="Rho_N"/>
    <property type="match status" value="1"/>
</dbReference>
<sequence length="79" mass="9194">MEFKYQLIRMNVVKVTNDDDVRDKLIGQGFELIEKKKVVPVEDVNQLTVEKLKELAKEKGLEGYSKLSKDELIKLLEEN</sequence>
<reference evidence="2" key="1">
    <citation type="submission" date="2019-11" db="EMBL/GenBank/DDBJ databases">
        <title>Characterization of Clostridium perfringens isolates from swine manure treated agricultural soils.</title>
        <authorList>
            <person name="Wushke S.T."/>
        </authorList>
    </citation>
    <scope>NUCLEOTIDE SEQUENCE</scope>
    <source>
        <strain evidence="2">X94</strain>
    </source>
</reference>
<dbReference type="EMBL" id="WNUI01000327">
    <property type="protein sequence ID" value="MDZ4910468.1"/>
    <property type="molecule type" value="Genomic_DNA"/>
</dbReference>
<proteinExistence type="predicted"/>
<name>A0AAW9I7N8_CLOPF</name>
<dbReference type="Proteomes" id="UP001288778">
    <property type="component" value="Unassembled WGS sequence"/>
</dbReference>
<dbReference type="InterPro" id="IPR011112">
    <property type="entry name" value="Rho-like_N"/>
</dbReference>
<accession>A0AAW9I7N8</accession>
<organism evidence="2 3">
    <name type="scientific">Clostridium perfringens</name>
    <dbReference type="NCBI Taxonomy" id="1502"/>
    <lineage>
        <taxon>Bacteria</taxon>
        <taxon>Bacillati</taxon>
        <taxon>Bacillota</taxon>
        <taxon>Clostridia</taxon>
        <taxon>Eubacteriales</taxon>
        <taxon>Clostridiaceae</taxon>
        <taxon>Clostridium</taxon>
    </lineage>
</organism>
<dbReference type="SUPFAM" id="SSF68912">
    <property type="entry name" value="Rho N-terminal domain-like"/>
    <property type="match status" value="1"/>
</dbReference>
<gene>
    <name evidence="2" type="ORF">GNF68_15825</name>
</gene>
<evidence type="ECO:0000259" key="1">
    <source>
        <dbReference type="Pfam" id="PF07498"/>
    </source>
</evidence>
<protein>
    <submittedName>
        <fullName evidence="2">Transcription termination factor Rho</fullName>
    </submittedName>
</protein>
<evidence type="ECO:0000313" key="3">
    <source>
        <dbReference type="Proteomes" id="UP001288778"/>
    </source>
</evidence>
<dbReference type="GO" id="GO:0006353">
    <property type="term" value="P:DNA-templated transcription termination"/>
    <property type="evidence" value="ECO:0007669"/>
    <property type="project" value="InterPro"/>
</dbReference>
<dbReference type="AlphaFoldDB" id="A0AAW9I7N8"/>
<feature type="domain" description="Rho termination factor-like N-terminal" evidence="1">
    <location>
        <begin position="46"/>
        <end position="77"/>
    </location>
</feature>
<evidence type="ECO:0000313" key="2">
    <source>
        <dbReference type="EMBL" id="MDZ4910468.1"/>
    </source>
</evidence>
<comment type="caution">
    <text evidence="2">The sequence shown here is derived from an EMBL/GenBank/DDBJ whole genome shotgun (WGS) entry which is preliminary data.</text>
</comment>
<dbReference type="Gene3D" id="1.10.720.10">
    <property type="match status" value="1"/>
</dbReference>
<dbReference type="RefSeq" id="WP_322395692.1">
    <property type="nucleotide sequence ID" value="NZ_WNUI01000327.1"/>
</dbReference>
<dbReference type="InterPro" id="IPR036269">
    <property type="entry name" value="Rho_N_sf"/>
</dbReference>